<evidence type="ECO:0000313" key="1">
    <source>
        <dbReference type="EMBL" id="KAI4860404.1"/>
    </source>
</evidence>
<proteinExistence type="predicted"/>
<accession>A0ACB9YM70</accession>
<dbReference type="EMBL" id="MU393587">
    <property type="protein sequence ID" value="KAI4860404.1"/>
    <property type="molecule type" value="Genomic_DNA"/>
</dbReference>
<sequence length="277" mass="29536">MRPLLLSLAAAASSLSLAQQTSSASAAPETVPTILGIRGANSAGCFAATSMSLAWGSASSLRLDFADMRASVAPADPYDSEAAICVTSVELGAFPAGWRFALADVTYAGHATLAGGGRLESFAAIAYFQWEHLKNTAAVDEPTVKNASGSYLMNVPEMKVNFGTSGFYDQDFSVNIPNHYAASAWSPCFTGQEYSYDDKMQVQFQFQAYLTKAGFSKTGSGVFGRAAGPALTADFNVVWEKCDPVERNAWGQFRMGDYETCKRIGPTGTEGNPTVRW</sequence>
<evidence type="ECO:0000313" key="2">
    <source>
        <dbReference type="Proteomes" id="UP001497700"/>
    </source>
</evidence>
<comment type="caution">
    <text evidence="1">The sequence shown here is derived from an EMBL/GenBank/DDBJ whole genome shotgun (WGS) entry which is preliminary data.</text>
</comment>
<keyword evidence="2" id="KW-1185">Reference proteome</keyword>
<gene>
    <name evidence="1" type="ORF">F4820DRAFT_452931</name>
</gene>
<protein>
    <submittedName>
        <fullName evidence="1">Uncharacterized protein</fullName>
    </submittedName>
</protein>
<organism evidence="1 2">
    <name type="scientific">Hypoxylon rubiginosum</name>
    <dbReference type="NCBI Taxonomy" id="110542"/>
    <lineage>
        <taxon>Eukaryota</taxon>
        <taxon>Fungi</taxon>
        <taxon>Dikarya</taxon>
        <taxon>Ascomycota</taxon>
        <taxon>Pezizomycotina</taxon>
        <taxon>Sordariomycetes</taxon>
        <taxon>Xylariomycetidae</taxon>
        <taxon>Xylariales</taxon>
        <taxon>Hypoxylaceae</taxon>
        <taxon>Hypoxylon</taxon>
    </lineage>
</organism>
<reference evidence="1 2" key="1">
    <citation type="journal article" date="2022" name="New Phytol.">
        <title>Ecological generalism drives hyperdiversity of secondary metabolite gene clusters in xylarialean endophytes.</title>
        <authorList>
            <person name="Franco M.E.E."/>
            <person name="Wisecaver J.H."/>
            <person name="Arnold A.E."/>
            <person name="Ju Y.M."/>
            <person name="Slot J.C."/>
            <person name="Ahrendt S."/>
            <person name="Moore L.P."/>
            <person name="Eastman K.E."/>
            <person name="Scott K."/>
            <person name="Konkel Z."/>
            <person name="Mondo S.J."/>
            <person name="Kuo A."/>
            <person name="Hayes R.D."/>
            <person name="Haridas S."/>
            <person name="Andreopoulos B."/>
            <person name="Riley R."/>
            <person name="LaButti K."/>
            <person name="Pangilinan J."/>
            <person name="Lipzen A."/>
            <person name="Amirebrahimi M."/>
            <person name="Yan J."/>
            <person name="Adam C."/>
            <person name="Keymanesh K."/>
            <person name="Ng V."/>
            <person name="Louie K."/>
            <person name="Northen T."/>
            <person name="Drula E."/>
            <person name="Henrissat B."/>
            <person name="Hsieh H.M."/>
            <person name="Youens-Clark K."/>
            <person name="Lutzoni F."/>
            <person name="Miadlikowska J."/>
            <person name="Eastwood D.C."/>
            <person name="Hamelin R.C."/>
            <person name="Grigoriev I.V."/>
            <person name="U'Ren J.M."/>
        </authorList>
    </citation>
    <scope>NUCLEOTIDE SEQUENCE [LARGE SCALE GENOMIC DNA]</scope>
    <source>
        <strain evidence="1 2">CBS 119005</strain>
    </source>
</reference>
<name>A0ACB9YM70_9PEZI</name>
<dbReference type="Proteomes" id="UP001497700">
    <property type="component" value="Unassembled WGS sequence"/>
</dbReference>